<dbReference type="EMBL" id="BSXG01000108">
    <property type="protein sequence ID" value="GME43376.1"/>
    <property type="molecule type" value="Genomic_DNA"/>
</dbReference>
<dbReference type="Proteomes" id="UP001165186">
    <property type="component" value="Unassembled WGS sequence"/>
</dbReference>
<keyword evidence="2" id="KW-1185">Reference proteome</keyword>
<name>A0ACB5SIW0_9PEZI</name>
<evidence type="ECO:0000313" key="2">
    <source>
        <dbReference type="Proteomes" id="UP001165186"/>
    </source>
</evidence>
<accession>A0ACB5SIW0</accession>
<evidence type="ECO:0000313" key="1">
    <source>
        <dbReference type="EMBL" id="GME43376.1"/>
    </source>
</evidence>
<proteinExistence type="predicted"/>
<gene>
    <name evidence="1" type="primary">g1900</name>
    <name evidence="1" type="ORF">NpPPO83_00001900</name>
</gene>
<reference evidence="1" key="1">
    <citation type="submission" date="2024-09" db="EMBL/GenBank/DDBJ databases">
        <title>Draft Genome Sequences of Neofusicoccum parvum.</title>
        <authorList>
            <person name="Ashida A."/>
            <person name="Camagna M."/>
            <person name="Tanaka A."/>
            <person name="Takemoto D."/>
        </authorList>
    </citation>
    <scope>NUCLEOTIDE SEQUENCE</scope>
    <source>
        <strain evidence="1">PPO83</strain>
    </source>
</reference>
<sequence length="171" mass="19202">MANTTASATSASTALKARIYKAPEKAEISGRSIFLAGSIEMGAAEDWQTVMTNRIAHLPITILNPRRPDWNNSWKQSASDPQFREQVEWELDQQERCDVIAMYFDPNTKAPISLLELGLFAQTGRMVVCCPDGFYRKGNVELVCERAKVPLVQNLDQLIDKVIEKLTEEKA</sequence>
<comment type="caution">
    <text evidence="1">The sequence shown here is derived from an EMBL/GenBank/DDBJ whole genome shotgun (WGS) entry which is preliminary data.</text>
</comment>
<organism evidence="1 2">
    <name type="scientific">Neofusicoccum parvum</name>
    <dbReference type="NCBI Taxonomy" id="310453"/>
    <lineage>
        <taxon>Eukaryota</taxon>
        <taxon>Fungi</taxon>
        <taxon>Dikarya</taxon>
        <taxon>Ascomycota</taxon>
        <taxon>Pezizomycotina</taxon>
        <taxon>Dothideomycetes</taxon>
        <taxon>Dothideomycetes incertae sedis</taxon>
        <taxon>Botryosphaeriales</taxon>
        <taxon>Botryosphaeriaceae</taxon>
        <taxon>Neofusicoccum</taxon>
    </lineage>
</organism>
<protein>
    <submittedName>
        <fullName evidence="1">Uncharacterized protein</fullName>
    </submittedName>
</protein>